<dbReference type="PANTHER" id="PTHR23128">
    <property type="entry name" value="SERPENTINE RECEPTOR, CLASS E (EPSILON)-RELATED"/>
    <property type="match status" value="1"/>
</dbReference>
<dbReference type="GO" id="GO:0007606">
    <property type="term" value="P:sensory perception of chemical stimulus"/>
    <property type="evidence" value="ECO:0007669"/>
    <property type="project" value="InterPro"/>
</dbReference>
<reference evidence="3" key="1">
    <citation type="journal article" date="2008" name="Nat. Genet.">
        <title>The Pristionchus pacificus genome provides a unique perspective on nematode lifestyle and parasitism.</title>
        <authorList>
            <person name="Dieterich C."/>
            <person name="Clifton S.W."/>
            <person name="Schuster L.N."/>
            <person name="Chinwalla A."/>
            <person name="Delehaunty K."/>
            <person name="Dinkelacker I."/>
            <person name="Fulton L."/>
            <person name="Fulton R."/>
            <person name="Godfrey J."/>
            <person name="Minx P."/>
            <person name="Mitreva M."/>
            <person name="Roeseler W."/>
            <person name="Tian H."/>
            <person name="Witte H."/>
            <person name="Yang S.P."/>
            <person name="Wilson R.K."/>
            <person name="Sommer R.J."/>
        </authorList>
    </citation>
    <scope>NUCLEOTIDE SEQUENCE [LARGE SCALE GENOMIC DNA]</scope>
    <source>
        <strain evidence="3">PS312</strain>
    </source>
</reference>
<dbReference type="OrthoDB" id="5877454at2759"/>
<dbReference type="EnsemblMetazoa" id="PPA12759.1">
    <property type="protein sequence ID" value="PPA12759.1"/>
    <property type="gene ID" value="WBGene00102313"/>
</dbReference>
<protein>
    <submittedName>
        <fullName evidence="2">Sre-21</fullName>
    </submittedName>
</protein>
<dbReference type="InterPro" id="IPR004151">
    <property type="entry name" value="7TM_GPCR_serpentine_rcpt_Sre"/>
</dbReference>
<evidence type="ECO:0000313" key="2">
    <source>
        <dbReference type="EnsemblMetazoa" id="PPA12759.1"/>
    </source>
</evidence>
<reference evidence="2" key="2">
    <citation type="submission" date="2022-06" db="UniProtKB">
        <authorList>
            <consortium name="EnsemblMetazoa"/>
        </authorList>
    </citation>
    <scope>IDENTIFICATION</scope>
    <source>
        <strain evidence="2">PS312</strain>
    </source>
</reference>
<proteinExistence type="inferred from homology"/>
<dbReference type="Pfam" id="PF03125">
    <property type="entry name" value="Sre"/>
    <property type="match status" value="6"/>
</dbReference>
<gene>
    <name evidence="2" type="primary">WBGene00102313</name>
</gene>
<dbReference type="PANTHER" id="PTHR23128:SF132">
    <property type="entry name" value="SERPENTINE RECEPTOR, CLASS E (EPSILON)-RELATED"/>
    <property type="match status" value="1"/>
</dbReference>
<evidence type="ECO:0000313" key="3">
    <source>
        <dbReference type="Proteomes" id="UP000005239"/>
    </source>
</evidence>
<dbReference type="Proteomes" id="UP000005239">
    <property type="component" value="Unassembled WGS sequence"/>
</dbReference>
<sequence>TKSRQNFHIRLSSSRSKNIGLEVTANLGDSRQPEQVHIFNRYWRWKGGIVVFVMPQWALPQGTWTIITILTIFEIIFMLIFAFILSISVPVISKHSSMFHPNMMRMSTFLLCDFYFYVTSRIVLIFYQFDLLNFSEFISVIGIIIISSSMLRVYTAFSILIERFFASIFVRDYETNHRAWIVFVELIIVIMLSIIGSCDITFALFNFAGVTAPILLFVTTLSAGLMAIILFFYNKRRLETLIKRSEKYTFTERYQLDENIRAFKFLLLIAGAATPCGCTCFLIMILRTLNFKTINSSLTSTSHLLSISNARYFQDRNFAAISGAAFDTCLAITVRKKFSACNAWLSVILYKQPVWREEFIAVVFAILKLDRTKAPRRSKIAASKVLGMEGDIYFRDLSGSWDSHGLAIFTASSSNEKLSTLLSASLVALTIVDFIFEIILLTVLFMITGIVAKSSVFHPNMIRIALFFIFHLYLHVISRLLLYLNQLKILNLSENGFDVSTIIVLVISVVRIHTAFAINATLLALVIERLFVTYLSRSYESTDRKCISYCILTLAFCFGAFFGVESIIFAIRGATIFSYVGGICAVSGILGIVLYLYNVRKLKQIVVGSCPYLFQGRYQLDENIRAFKKSYKISFSCSKSSLAAFMSVNIVLMIVRHLNRTNQVAYVLCGAMFDAATAIAFFLWGSIVFSQQPVWREEFLDKLFKLINKKRYLTIFADYNKFDTSEWIIAIIHCLAFVEFVLITVLILGLFAATSTVRKTTVFHPNLMRIFYFFVVHIYIFRFTRIVIYLYQVRAIDISQDVDFCTVFIIGTSIVRLYICFAVVFILVAVVAERGFATLLIRDYEKKDRYWIAIFELSCVFSISLALGLNFETMLLNFLPWQIGYVFIFSFAICAGLMAVFLDCYNKRRLRKITSTSNCKYSLAVRYQLEENVRAFKVHYITHIWKLEFKSHALFVQWLRTISITGAALICIDFALYLTRLLNFNKLRIRLIGGAVFDLLIVISFLVWGVVAISSEPTWKEQFLIKFGFSRRNEKISYTMSDKLPSDDGDVYFKGLTAVWDAHAISVFADYVKYESVIPSWTKLFVQILALIEFMFIVVLGVSLLLVALVVRGCSAFHPNMMRIIAHFQVHVYVYIFTRIFNYLYQIRVIDFSDTLDAIGIFIIVSSAIRLYSAFTVVFLLVALVIERLFATILVPDYEKSDRYWIAVAELSIVFVLALVFGFGSTSDKINYKCHVPNTFIPGVYTFAIILALASSAGVLAFLLYFWNTRLLRNLVGVRSRYTLSERYQLQENIRAFRFLLIVGLAGSLVMCIDFSLMVFRLLNRSDKLLRVLCGACFDLMVALSFNVLGVVSILNQPTWWELILEKIATFRGKMRKTNSILPQATSDEGDVYFRSLGASALAVFADYMRYSSEIPEWSITLIQVFSICEFIFITVLIILLILTAGTIRGSSVFHPNMMRIIAYFLVHVYVYIITRVVNYLYQTRIIDFDGIFRMSGMCTFGIILALASSAGIMAIILYYHNTKILRKIIGIHSHYTLSERYQLKENIRAFKFLLIVGSSGSLVICLDFTLMVFRLLYRADVFVKIVCGASFDLVVSISFNALGVLSVLSEPTWKELILDKIASIFGKKSALAVFSHFKDEPLSFGEDLAICAMIIVEFMFMTFFAVFLMVVAIIVGKVIVLPVNELGLIGTIIVAMSIIRCYVAYAVAFVLLAFVIERLFATILLRDYERKKRSWIASMEIVVVSTSGMLLSLDTTFKAYLPPGANLVLVVLISLIAGVLAIYLYYHNRKCREAMINHQMHYTLPERYQLDENIKAFKFLLTIAVPGAFLIGGLFMLLIARLLLRFNRPVYFISGAAYDTGVAVSLSIWGLIVFFLQPTWREMFLHEAFRLVNRKRDRAPKVSQRSSTIDSDIYFESLRNAWDSPIPK</sequence>
<comment type="similarity">
    <text evidence="1">Belongs to the nematode receptor-like protein sre family.</text>
</comment>
<evidence type="ECO:0000256" key="1">
    <source>
        <dbReference type="ARBA" id="ARBA00006803"/>
    </source>
</evidence>
<accession>A0A8R1UBH3</accession>
<organism evidence="2 3">
    <name type="scientific">Pristionchus pacificus</name>
    <name type="common">Parasitic nematode worm</name>
    <dbReference type="NCBI Taxonomy" id="54126"/>
    <lineage>
        <taxon>Eukaryota</taxon>
        <taxon>Metazoa</taxon>
        <taxon>Ecdysozoa</taxon>
        <taxon>Nematoda</taxon>
        <taxon>Chromadorea</taxon>
        <taxon>Rhabditida</taxon>
        <taxon>Rhabditina</taxon>
        <taxon>Diplogasteromorpha</taxon>
        <taxon>Diplogasteroidea</taxon>
        <taxon>Neodiplogasteridae</taxon>
        <taxon>Pristionchus</taxon>
    </lineage>
</organism>
<dbReference type="GO" id="GO:0016020">
    <property type="term" value="C:membrane"/>
    <property type="evidence" value="ECO:0007669"/>
    <property type="project" value="InterPro"/>
</dbReference>
<accession>A0A2A6C7B8</accession>
<name>A0A2A6C7B8_PRIPA</name>
<keyword evidence="3" id="KW-1185">Reference proteome</keyword>